<dbReference type="Proteomes" id="UP001218218">
    <property type="component" value="Unassembled WGS sequence"/>
</dbReference>
<keyword evidence="2" id="KW-1185">Reference proteome</keyword>
<comment type="caution">
    <text evidence="1">The sequence shown here is derived from an EMBL/GenBank/DDBJ whole genome shotgun (WGS) entry which is preliminary data.</text>
</comment>
<dbReference type="AlphaFoldDB" id="A0AAD6Z297"/>
<dbReference type="EMBL" id="JARIHO010000105">
    <property type="protein sequence ID" value="KAJ7303499.1"/>
    <property type="molecule type" value="Genomic_DNA"/>
</dbReference>
<reference evidence="1" key="1">
    <citation type="submission" date="2023-03" db="EMBL/GenBank/DDBJ databases">
        <title>Massive genome expansion in bonnet fungi (Mycena s.s.) driven by repeated elements and novel gene families across ecological guilds.</title>
        <authorList>
            <consortium name="Lawrence Berkeley National Laboratory"/>
            <person name="Harder C.B."/>
            <person name="Miyauchi S."/>
            <person name="Viragh M."/>
            <person name="Kuo A."/>
            <person name="Thoen E."/>
            <person name="Andreopoulos B."/>
            <person name="Lu D."/>
            <person name="Skrede I."/>
            <person name="Drula E."/>
            <person name="Henrissat B."/>
            <person name="Morin E."/>
            <person name="Kohler A."/>
            <person name="Barry K."/>
            <person name="LaButti K."/>
            <person name="Morin E."/>
            <person name="Salamov A."/>
            <person name="Lipzen A."/>
            <person name="Mereny Z."/>
            <person name="Hegedus B."/>
            <person name="Baldrian P."/>
            <person name="Stursova M."/>
            <person name="Weitz H."/>
            <person name="Taylor A."/>
            <person name="Grigoriev I.V."/>
            <person name="Nagy L.G."/>
            <person name="Martin F."/>
            <person name="Kauserud H."/>
        </authorList>
    </citation>
    <scope>NUCLEOTIDE SEQUENCE</scope>
    <source>
        <strain evidence="1">CBHHK002</strain>
    </source>
</reference>
<proteinExistence type="predicted"/>
<evidence type="ECO:0000313" key="2">
    <source>
        <dbReference type="Proteomes" id="UP001218218"/>
    </source>
</evidence>
<accession>A0AAD6Z297</accession>
<evidence type="ECO:0000313" key="1">
    <source>
        <dbReference type="EMBL" id="KAJ7303499.1"/>
    </source>
</evidence>
<protein>
    <submittedName>
        <fullName evidence="1">Uncharacterized protein</fullName>
    </submittedName>
</protein>
<gene>
    <name evidence="1" type="ORF">DFH08DRAFT_986348</name>
</gene>
<name>A0AAD6Z297_9AGAR</name>
<organism evidence="1 2">
    <name type="scientific">Mycena albidolilacea</name>
    <dbReference type="NCBI Taxonomy" id="1033008"/>
    <lineage>
        <taxon>Eukaryota</taxon>
        <taxon>Fungi</taxon>
        <taxon>Dikarya</taxon>
        <taxon>Basidiomycota</taxon>
        <taxon>Agaricomycotina</taxon>
        <taxon>Agaricomycetes</taxon>
        <taxon>Agaricomycetidae</taxon>
        <taxon>Agaricales</taxon>
        <taxon>Marasmiineae</taxon>
        <taxon>Mycenaceae</taxon>
        <taxon>Mycena</taxon>
    </lineage>
</organism>
<sequence length="287" mass="31640">MFPQFTRFTPCSPSKICKMASDLCVASKFCLNISHSSSSASRQLLPRFSTSHTLDFGLRIDRTAAECLVFFPQFLETLCLSSVPNEAPNGAILVHRWSVAFCPPRDQAHRPLKPNHPRDFAALGDAQTSSRCSKHSEDISLHSIQGATTTIWWLPPQRLPISVFNATMNSAPSATGSPSFDCGAVPHLPFKINYPAHDCAIQHLQIPFHFLGFRRLRGQLNPASPCIPDALLFLSQPVKAAREQGKLTPLVHLGGLCCVLASNFGNDVLWPPPPGFERQYKMSYSSQ</sequence>